<name>A0A6J5LE30_9CAUD</name>
<dbReference type="EMBL" id="LR796149">
    <property type="protein sequence ID" value="CAB4121593.1"/>
    <property type="molecule type" value="Genomic_DNA"/>
</dbReference>
<evidence type="ECO:0000313" key="3">
    <source>
        <dbReference type="EMBL" id="CAB4132441.1"/>
    </source>
</evidence>
<gene>
    <name evidence="5" type="ORF">UFOVP1357_46</name>
    <name evidence="1" type="ORF">UFOVP18_26</name>
    <name evidence="3" type="ORF">UFOVP258_19</name>
    <name evidence="4" type="ORF">UFOVP502_11</name>
    <name evidence="2" type="ORF">UFOVP82_28</name>
</gene>
<reference evidence="3" key="1">
    <citation type="submission" date="2020-04" db="EMBL/GenBank/DDBJ databases">
        <authorList>
            <person name="Chiriac C."/>
            <person name="Salcher M."/>
            <person name="Ghai R."/>
            <person name="Kavagutti S V."/>
        </authorList>
    </citation>
    <scope>NUCLEOTIDE SEQUENCE</scope>
</reference>
<sequence length="85" mass="10031">MINTEKGQNRAQVFYDLSMYFENKMLELEFDMVDAVTISGGLLLLVLSRTVENEEELDRILESITIEMKENYMKIKSKKDKSWMN</sequence>
<evidence type="ECO:0000313" key="1">
    <source>
        <dbReference type="EMBL" id="CAB4121593.1"/>
    </source>
</evidence>
<protein>
    <submittedName>
        <fullName evidence="3">Uncharacterized protein</fullName>
    </submittedName>
</protein>
<evidence type="ECO:0000313" key="2">
    <source>
        <dbReference type="EMBL" id="CAB4126841.1"/>
    </source>
</evidence>
<dbReference type="EMBL" id="LR797304">
    <property type="protein sequence ID" value="CAB4200447.1"/>
    <property type="molecule type" value="Genomic_DNA"/>
</dbReference>
<organism evidence="3">
    <name type="scientific">uncultured Caudovirales phage</name>
    <dbReference type="NCBI Taxonomy" id="2100421"/>
    <lineage>
        <taxon>Viruses</taxon>
        <taxon>Duplodnaviria</taxon>
        <taxon>Heunggongvirae</taxon>
        <taxon>Uroviricota</taxon>
        <taxon>Caudoviricetes</taxon>
        <taxon>Peduoviridae</taxon>
        <taxon>Maltschvirus</taxon>
        <taxon>Maltschvirus maltsch</taxon>
    </lineage>
</organism>
<proteinExistence type="predicted"/>
<evidence type="ECO:0000313" key="4">
    <source>
        <dbReference type="EMBL" id="CAB4146336.1"/>
    </source>
</evidence>
<dbReference type="EMBL" id="LR796264">
    <property type="protein sequence ID" value="CAB4132441.1"/>
    <property type="molecule type" value="Genomic_DNA"/>
</dbReference>
<accession>A0A6J5LE30</accession>
<dbReference type="EMBL" id="LR796201">
    <property type="protein sequence ID" value="CAB4126841.1"/>
    <property type="molecule type" value="Genomic_DNA"/>
</dbReference>
<dbReference type="EMBL" id="LR796468">
    <property type="protein sequence ID" value="CAB4146336.1"/>
    <property type="molecule type" value="Genomic_DNA"/>
</dbReference>
<evidence type="ECO:0000313" key="5">
    <source>
        <dbReference type="EMBL" id="CAB4200447.1"/>
    </source>
</evidence>